<evidence type="ECO:0000313" key="4">
    <source>
        <dbReference type="Proteomes" id="UP001595846"/>
    </source>
</evidence>
<protein>
    <submittedName>
        <fullName evidence="3">Ion channel</fullName>
    </submittedName>
</protein>
<keyword evidence="1" id="KW-0472">Membrane</keyword>
<dbReference type="Pfam" id="PF07885">
    <property type="entry name" value="Ion_trans_2"/>
    <property type="match status" value="1"/>
</dbReference>
<keyword evidence="4" id="KW-1185">Reference proteome</keyword>
<evidence type="ECO:0000313" key="3">
    <source>
        <dbReference type="EMBL" id="MFC3958551.1"/>
    </source>
</evidence>
<organism evidence="3 4">
    <name type="scientific">Halovivax cerinus</name>
    <dbReference type="NCBI Taxonomy" id="1487865"/>
    <lineage>
        <taxon>Archaea</taxon>
        <taxon>Methanobacteriati</taxon>
        <taxon>Methanobacteriota</taxon>
        <taxon>Stenosarchaea group</taxon>
        <taxon>Halobacteria</taxon>
        <taxon>Halobacteriales</taxon>
        <taxon>Natrialbaceae</taxon>
        <taxon>Halovivax</taxon>
    </lineage>
</organism>
<feature type="transmembrane region" description="Helical" evidence="1">
    <location>
        <begin position="6"/>
        <end position="27"/>
    </location>
</feature>
<dbReference type="RefSeq" id="WP_256530892.1">
    <property type="nucleotide sequence ID" value="NZ_CP101824.1"/>
</dbReference>
<name>A0ABD5NNZ1_9EURY</name>
<feature type="transmembrane region" description="Helical" evidence="1">
    <location>
        <begin position="129"/>
        <end position="150"/>
    </location>
</feature>
<dbReference type="Proteomes" id="UP001595846">
    <property type="component" value="Unassembled WGS sequence"/>
</dbReference>
<evidence type="ECO:0000256" key="1">
    <source>
        <dbReference type="SAM" id="Phobius"/>
    </source>
</evidence>
<dbReference type="GeneID" id="73903600"/>
<dbReference type="AlphaFoldDB" id="A0ABD5NNZ1"/>
<evidence type="ECO:0000259" key="2">
    <source>
        <dbReference type="Pfam" id="PF07885"/>
    </source>
</evidence>
<dbReference type="Gene3D" id="1.10.287.70">
    <property type="match status" value="1"/>
</dbReference>
<reference evidence="3 4" key="1">
    <citation type="journal article" date="2019" name="Int. J. Syst. Evol. Microbiol.">
        <title>The Global Catalogue of Microorganisms (GCM) 10K type strain sequencing project: providing services to taxonomists for standard genome sequencing and annotation.</title>
        <authorList>
            <consortium name="The Broad Institute Genomics Platform"/>
            <consortium name="The Broad Institute Genome Sequencing Center for Infectious Disease"/>
            <person name="Wu L."/>
            <person name="Ma J."/>
        </authorList>
    </citation>
    <scope>NUCLEOTIDE SEQUENCE [LARGE SCALE GENOMIC DNA]</scope>
    <source>
        <strain evidence="3 4">IBRC-M 10256</strain>
    </source>
</reference>
<sequence length="335" mass="36363">MRPLYLGVGSVVLVATIVDILWTTLWVDGGSGPLSGPLTTGFWRGLRRVSGSERALSLAGPLILTATLTLWIVGLWLGWSFFFAGDRFAVISSSSGAPADWAGRLYYVSYMMFTAGNGDYVPTTDGWQLASAATTASGMALVTLGVSYVLTVLSAVSEKRAFASAVTGLGERSEAFVRNGHTDRDGFDGLEQRLNSLSDQLDLLSDKHQAYPILHYYHSERSENSSAVAVALFDDALTLLRHGVEPDAQPNATLLRSARSSVDRYLHTLDRSFIDPAEALPPPPEIDRLRIAGIETVSDEAFADVLADRRERRRKLLGVVQADAWAWPPVDDTSS</sequence>
<gene>
    <name evidence="3" type="ORF">ACFOUR_09250</name>
</gene>
<keyword evidence="1" id="KW-0812">Transmembrane</keyword>
<feature type="transmembrane region" description="Helical" evidence="1">
    <location>
        <begin position="55"/>
        <end position="79"/>
    </location>
</feature>
<comment type="caution">
    <text evidence="3">The sequence shown here is derived from an EMBL/GenBank/DDBJ whole genome shotgun (WGS) entry which is preliminary data.</text>
</comment>
<proteinExistence type="predicted"/>
<accession>A0ABD5NNZ1</accession>
<dbReference type="EMBL" id="JBHSAQ010000006">
    <property type="protein sequence ID" value="MFC3958551.1"/>
    <property type="molecule type" value="Genomic_DNA"/>
</dbReference>
<feature type="domain" description="Potassium channel" evidence="2">
    <location>
        <begin position="77"/>
        <end position="153"/>
    </location>
</feature>
<keyword evidence="1" id="KW-1133">Transmembrane helix</keyword>
<dbReference type="InterPro" id="IPR013099">
    <property type="entry name" value="K_chnl_dom"/>
</dbReference>
<dbReference type="SUPFAM" id="SSF81324">
    <property type="entry name" value="Voltage-gated potassium channels"/>
    <property type="match status" value="1"/>
</dbReference>